<dbReference type="AlphaFoldDB" id="A0A6J2XZS7"/>
<dbReference type="KEGG" id="soy:115882898"/>
<proteinExistence type="predicted"/>
<dbReference type="OrthoDB" id="10526809at2759"/>
<evidence type="ECO:0000313" key="1">
    <source>
        <dbReference type="Proteomes" id="UP000504635"/>
    </source>
</evidence>
<organism evidence="1 2">
    <name type="scientific">Sitophilus oryzae</name>
    <name type="common">Rice weevil</name>
    <name type="synonym">Curculio oryzae</name>
    <dbReference type="NCBI Taxonomy" id="7048"/>
    <lineage>
        <taxon>Eukaryota</taxon>
        <taxon>Metazoa</taxon>
        <taxon>Ecdysozoa</taxon>
        <taxon>Arthropoda</taxon>
        <taxon>Hexapoda</taxon>
        <taxon>Insecta</taxon>
        <taxon>Pterygota</taxon>
        <taxon>Neoptera</taxon>
        <taxon>Endopterygota</taxon>
        <taxon>Coleoptera</taxon>
        <taxon>Polyphaga</taxon>
        <taxon>Cucujiformia</taxon>
        <taxon>Curculionidae</taxon>
        <taxon>Dryophthorinae</taxon>
        <taxon>Sitophilus</taxon>
    </lineage>
</organism>
<sequence length="167" mass="18945">MARRIDRIFKALDVVKSNTQCNVNEAPVKNSVYKKPFSDNPDFNATLKNNDSYNLDLSKTIEEAEIIFLNDGDVPISELMVASNNAECILSEEQEIQMLVKDRREETLASVDFNMEVDRIFNEIPSCSAVQPSRSEVTINIHETLIKENIYGETDNNDPDFNPALKN</sequence>
<name>A0A6J2XZS7_SITOR</name>
<keyword evidence="1" id="KW-1185">Reference proteome</keyword>
<dbReference type="GeneID" id="115882898"/>
<dbReference type="RefSeq" id="XP_030757013.1">
    <property type="nucleotide sequence ID" value="XM_030901153.1"/>
</dbReference>
<gene>
    <name evidence="2" type="primary">LOC115882898</name>
</gene>
<evidence type="ECO:0000313" key="2">
    <source>
        <dbReference type="RefSeq" id="XP_030757013.1"/>
    </source>
</evidence>
<dbReference type="InParanoid" id="A0A6J2XZS7"/>
<protein>
    <submittedName>
        <fullName evidence="2">Uncharacterized protein LOC115882898</fullName>
    </submittedName>
</protein>
<reference evidence="2" key="1">
    <citation type="submission" date="2025-08" db="UniProtKB">
        <authorList>
            <consortium name="RefSeq"/>
        </authorList>
    </citation>
    <scope>IDENTIFICATION</scope>
    <source>
        <tissue evidence="2">Gonads</tissue>
    </source>
</reference>
<dbReference type="Proteomes" id="UP000504635">
    <property type="component" value="Unplaced"/>
</dbReference>
<accession>A0A6J2XZS7</accession>